<dbReference type="OrthoDB" id="5374328at2759"/>
<dbReference type="PROSITE" id="PS00036">
    <property type="entry name" value="BZIP_BASIC"/>
    <property type="match status" value="1"/>
</dbReference>
<dbReference type="AlphaFoldDB" id="J4H0V1"/>
<comment type="subcellular location">
    <subcellularLocation>
        <location evidence="1">Nucleus</location>
    </subcellularLocation>
</comment>
<dbReference type="SUPFAM" id="SSF57959">
    <property type="entry name" value="Leucine zipper domain"/>
    <property type="match status" value="1"/>
</dbReference>
<dbReference type="GO" id="GO:0001228">
    <property type="term" value="F:DNA-binding transcription activator activity, RNA polymerase II-specific"/>
    <property type="evidence" value="ECO:0007669"/>
    <property type="project" value="TreeGrafter"/>
</dbReference>
<name>J4H0V1_9APHY</name>
<reference evidence="5 6" key="1">
    <citation type="journal article" date="2012" name="Appl. Environ. Microbiol.">
        <title>Short-read sequencing for genomic analysis of the brown rot fungus Fibroporia radiculosa.</title>
        <authorList>
            <person name="Tang J.D."/>
            <person name="Perkins A.D."/>
            <person name="Sonstegard T.S."/>
            <person name="Schroeder S.G."/>
            <person name="Burgess S.C."/>
            <person name="Diehl S.V."/>
        </authorList>
    </citation>
    <scope>NUCLEOTIDE SEQUENCE [LARGE SCALE GENOMIC DNA]</scope>
    <source>
        <strain evidence="5 6">TFFH 294</strain>
    </source>
</reference>
<dbReference type="HOGENOM" id="CLU_019790_0_0_1"/>
<feature type="compositionally biased region" description="Polar residues" evidence="3">
    <location>
        <begin position="503"/>
        <end position="517"/>
    </location>
</feature>
<dbReference type="Proteomes" id="UP000006352">
    <property type="component" value="Unassembled WGS sequence"/>
</dbReference>
<evidence type="ECO:0000256" key="2">
    <source>
        <dbReference type="ARBA" id="ARBA00023242"/>
    </source>
</evidence>
<protein>
    <recommendedName>
        <fullName evidence="4">BZIP domain-containing protein</fullName>
    </recommendedName>
</protein>
<dbReference type="PANTHER" id="PTHR40621">
    <property type="entry name" value="TRANSCRIPTION FACTOR KAPC-RELATED"/>
    <property type="match status" value="1"/>
</dbReference>
<dbReference type="GO" id="GO:0000976">
    <property type="term" value="F:transcription cis-regulatory region binding"/>
    <property type="evidence" value="ECO:0007669"/>
    <property type="project" value="InterPro"/>
</dbReference>
<dbReference type="Gene3D" id="1.20.5.170">
    <property type="match status" value="1"/>
</dbReference>
<evidence type="ECO:0000313" key="6">
    <source>
        <dbReference type="Proteomes" id="UP000006352"/>
    </source>
</evidence>
<dbReference type="STRING" id="599839.J4H0V1"/>
<evidence type="ECO:0000259" key="4">
    <source>
        <dbReference type="PROSITE" id="PS00036"/>
    </source>
</evidence>
<organism evidence="5 6">
    <name type="scientific">Fibroporia radiculosa</name>
    <dbReference type="NCBI Taxonomy" id="599839"/>
    <lineage>
        <taxon>Eukaryota</taxon>
        <taxon>Fungi</taxon>
        <taxon>Dikarya</taxon>
        <taxon>Basidiomycota</taxon>
        <taxon>Agaricomycotina</taxon>
        <taxon>Agaricomycetes</taxon>
        <taxon>Polyporales</taxon>
        <taxon>Fibroporiaceae</taxon>
        <taxon>Fibroporia</taxon>
    </lineage>
</organism>
<dbReference type="SMART" id="SM00338">
    <property type="entry name" value="BRLZ"/>
    <property type="match status" value="1"/>
</dbReference>
<gene>
    <name evidence="5" type="ORF">FIBRA_00997</name>
</gene>
<dbReference type="GO" id="GO:0090575">
    <property type="term" value="C:RNA polymerase II transcription regulator complex"/>
    <property type="evidence" value="ECO:0007669"/>
    <property type="project" value="TreeGrafter"/>
</dbReference>
<dbReference type="InterPro" id="IPR004827">
    <property type="entry name" value="bZIP"/>
</dbReference>
<feature type="compositionally biased region" description="Low complexity" evidence="3">
    <location>
        <begin position="175"/>
        <end position="200"/>
    </location>
</feature>
<evidence type="ECO:0000313" key="5">
    <source>
        <dbReference type="EMBL" id="CCL98989.1"/>
    </source>
</evidence>
<dbReference type="InParanoid" id="J4H0V1"/>
<feature type="region of interest" description="Disordered" evidence="3">
    <location>
        <begin position="475"/>
        <end position="525"/>
    </location>
</feature>
<keyword evidence="6" id="KW-1185">Reference proteome</keyword>
<accession>J4H0V1</accession>
<dbReference type="InterPro" id="IPR046347">
    <property type="entry name" value="bZIP_sf"/>
</dbReference>
<feature type="compositionally biased region" description="Basic and acidic residues" evidence="3">
    <location>
        <begin position="128"/>
        <end position="137"/>
    </location>
</feature>
<feature type="region of interest" description="Disordered" evidence="3">
    <location>
        <begin position="17"/>
        <end position="68"/>
    </location>
</feature>
<feature type="compositionally biased region" description="Basic and acidic residues" evidence="3">
    <location>
        <begin position="109"/>
        <end position="118"/>
    </location>
</feature>
<dbReference type="InterPro" id="IPR050936">
    <property type="entry name" value="AP-1-like"/>
</dbReference>
<keyword evidence="2" id="KW-0539">Nucleus</keyword>
<feature type="compositionally biased region" description="Low complexity" evidence="3">
    <location>
        <begin position="418"/>
        <end position="430"/>
    </location>
</feature>
<sequence length="568" mass="61318">MTGTTVSPPSTLWATASKEWVIPAKPKPGRKPKKDPTQTMSELSENDAKGRRVQNRAAQRAFRERKQSQLAELQARVQQYEQGEVERNIALQNIAKRLKEENEKLRAENIALKEKLGGSDESSTSQDGSRKRTRGDSGSRSPNFAIAHLSRKKSKLTPDPPNIFIPSERRASYDPSSPSSSTSSPRSHTSSHTSFSPLPTLSASHEAQAGNSLNSMFDISVNETKSALFEGGPLSCGFCSETSSCVCKEITMQQVSDQLSLSDSTSQLMKDHEYETPATQFHLQASPSTKNRYSILENLPAYQAAVPLRRRRQISPLPPIFPTSENPTRAVGASCSGDPSNCLACVDDAFGKAFCDAISRSVAMKSQSSCGYCPEPSQVPSNSQSLGCCGNPVACGSMVCGPPTVDAPPTSPHVPNVSTTMSDPPSSSDTISCDNAWRQLKSHPNVAFSDLTLLAEVVARRSKCSGPRVEIYAAPGSVNPERTLSPGKSDPSQQAHERLLSSELPSQFDQSGSSLNAPSPPPQLVPQEVLISCGRQRVREVMTDGVHDALRLLDAKFPISGRLSNYCN</sequence>
<evidence type="ECO:0000256" key="3">
    <source>
        <dbReference type="SAM" id="MobiDB-lite"/>
    </source>
</evidence>
<evidence type="ECO:0000256" key="1">
    <source>
        <dbReference type="ARBA" id="ARBA00004123"/>
    </source>
</evidence>
<dbReference type="RefSeq" id="XP_012178272.1">
    <property type="nucleotide sequence ID" value="XM_012322882.1"/>
</dbReference>
<dbReference type="CDD" id="cd14688">
    <property type="entry name" value="bZIP_YAP"/>
    <property type="match status" value="1"/>
</dbReference>
<dbReference type="PANTHER" id="PTHR40621:SF7">
    <property type="entry name" value="BZIP DOMAIN-CONTAINING PROTEIN"/>
    <property type="match status" value="1"/>
</dbReference>
<feature type="domain" description="BZIP" evidence="4">
    <location>
        <begin position="51"/>
        <end position="65"/>
    </location>
</feature>
<proteinExistence type="predicted"/>
<feature type="region of interest" description="Disordered" evidence="3">
    <location>
        <begin position="411"/>
        <end position="430"/>
    </location>
</feature>
<dbReference type="GeneID" id="24093900"/>
<dbReference type="Pfam" id="PF10297">
    <property type="entry name" value="Hap4_Hap_bind"/>
    <property type="match status" value="1"/>
</dbReference>
<feature type="region of interest" description="Disordered" evidence="3">
    <location>
        <begin position="109"/>
        <end position="200"/>
    </location>
</feature>
<dbReference type="InterPro" id="IPR018287">
    <property type="entry name" value="Hap4_TF_heteromerisation"/>
</dbReference>
<dbReference type="EMBL" id="HE796909">
    <property type="protein sequence ID" value="CCL98989.1"/>
    <property type="molecule type" value="Genomic_DNA"/>
</dbReference>